<keyword evidence="2" id="KW-1185">Reference proteome</keyword>
<dbReference type="RefSeq" id="WP_209147723.1">
    <property type="nucleotide sequence ID" value="NZ_JAGHKP010000004.1"/>
</dbReference>
<protein>
    <submittedName>
        <fullName evidence="1">Uncharacterized protein</fullName>
    </submittedName>
</protein>
<gene>
    <name evidence="1" type="ORF">J7I43_20450</name>
</gene>
<dbReference type="InterPro" id="IPR015943">
    <property type="entry name" value="WD40/YVTN_repeat-like_dom_sf"/>
</dbReference>
<reference evidence="2" key="1">
    <citation type="submission" date="2021-03" db="EMBL/GenBank/DDBJ databases">
        <title>Assistant Professor.</title>
        <authorList>
            <person name="Huq M.A."/>
        </authorList>
    </citation>
    <scope>NUCLEOTIDE SEQUENCE [LARGE SCALE GENOMIC DNA]</scope>
    <source>
        <strain evidence="2">MAH-28</strain>
    </source>
</reference>
<sequence length="400" mass="42656">MKRILTIATLAMVLLAACKKNDHPAEPEKPEAEYLRLVISDADKAQITVLEPVSKKTTVYPVQSAQPTLYATSTGQFAAIISRAANVVEFFNTGIEAHGGHLHVHPPEMSPVQFTQPGPTHFFAHEGLNTIFNDGAGSLSIFKDSDLESGEGRVLPVADPHHGAMVIYDDHTIAVTQKDGSASGTLPEKVKIIDRYGATLHEATIVTKGIHGDAGNGKLAAFGSQDGILIVNQNGAQSLVQYPADFGANWFGTILGRKGLPHFFGYTAALGLYKIDPANSQITPVLKNDQQDILQYVLDTQGKYLYVLLKSGQLKVFDAVTAQLKTEGKVTAAIRDGAAAEAIPSFAVSQKVVYVTDPATGAVKMFNVSSLKENGSVSIGGRPFKLLVVGDQQGLAVDNH</sequence>
<accession>A0ABS3YIU7</accession>
<evidence type="ECO:0000313" key="1">
    <source>
        <dbReference type="EMBL" id="MBO9154608.1"/>
    </source>
</evidence>
<comment type="caution">
    <text evidence="1">The sequence shown here is derived from an EMBL/GenBank/DDBJ whole genome shotgun (WGS) entry which is preliminary data.</text>
</comment>
<proteinExistence type="predicted"/>
<evidence type="ECO:0000313" key="2">
    <source>
        <dbReference type="Proteomes" id="UP000679126"/>
    </source>
</evidence>
<dbReference type="SUPFAM" id="SSF50969">
    <property type="entry name" value="YVTN repeat-like/Quinoprotein amine dehydrogenase"/>
    <property type="match status" value="1"/>
</dbReference>
<dbReference type="PROSITE" id="PS51257">
    <property type="entry name" value="PROKAR_LIPOPROTEIN"/>
    <property type="match status" value="1"/>
</dbReference>
<name>A0ABS3YIU7_9BACT</name>
<dbReference type="EMBL" id="JAGHKP010000004">
    <property type="protein sequence ID" value="MBO9154608.1"/>
    <property type="molecule type" value="Genomic_DNA"/>
</dbReference>
<dbReference type="Gene3D" id="2.130.10.10">
    <property type="entry name" value="YVTN repeat-like/Quinoprotein amine dehydrogenase"/>
    <property type="match status" value="1"/>
</dbReference>
<organism evidence="1 2">
    <name type="scientific">Chitinophaga chungangae</name>
    <dbReference type="NCBI Taxonomy" id="2821488"/>
    <lineage>
        <taxon>Bacteria</taxon>
        <taxon>Pseudomonadati</taxon>
        <taxon>Bacteroidota</taxon>
        <taxon>Chitinophagia</taxon>
        <taxon>Chitinophagales</taxon>
        <taxon>Chitinophagaceae</taxon>
        <taxon>Chitinophaga</taxon>
    </lineage>
</organism>
<dbReference type="InterPro" id="IPR011044">
    <property type="entry name" value="Quino_amine_DH_bsu"/>
</dbReference>
<dbReference type="Proteomes" id="UP000679126">
    <property type="component" value="Unassembled WGS sequence"/>
</dbReference>